<reference evidence="3" key="1">
    <citation type="submission" date="2022-10" db="EMBL/GenBank/DDBJ databases">
        <title>Complete genome sequence of Capnocytophaga ochracea KCOM 2812 isolated from actinomycosis lesion.</title>
        <authorList>
            <person name="Kook J.-K."/>
            <person name="Park S.-N."/>
            <person name="Lim Y.K."/>
        </authorList>
    </citation>
    <scope>NUCLEOTIDE SEQUENCE</scope>
    <source>
        <strain evidence="3">KCOM 28121</strain>
    </source>
</reference>
<dbReference type="EMBL" id="CP110230">
    <property type="protein sequence ID" value="UZD41794.1"/>
    <property type="molecule type" value="Genomic_DNA"/>
</dbReference>
<evidence type="ECO:0000259" key="2">
    <source>
        <dbReference type="PROSITE" id="PS50825"/>
    </source>
</evidence>
<feature type="domain" description="HYR" evidence="2">
    <location>
        <begin position="985"/>
        <end position="1068"/>
    </location>
</feature>
<accession>A0AA46WCV8</accession>
<organism evidence="3 4">
    <name type="scientific">Capnocytophaga ochracea</name>
    <dbReference type="NCBI Taxonomy" id="1018"/>
    <lineage>
        <taxon>Bacteria</taxon>
        <taxon>Pseudomonadati</taxon>
        <taxon>Bacteroidota</taxon>
        <taxon>Flavobacteriia</taxon>
        <taxon>Flavobacteriales</taxon>
        <taxon>Flavobacteriaceae</taxon>
        <taxon>Capnocytophaga</taxon>
    </lineage>
</organism>
<dbReference type="Proteomes" id="UP001163262">
    <property type="component" value="Chromosome"/>
</dbReference>
<gene>
    <name evidence="3" type="ORF">OL231_04435</name>
</gene>
<keyword evidence="1" id="KW-0677">Repeat</keyword>
<dbReference type="PROSITE" id="PS50825">
    <property type="entry name" value="HYR"/>
    <property type="match status" value="1"/>
</dbReference>
<dbReference type="Pfam" id="PF13573">
    <property type="entry name" value="SprB"/>
    <property type="match status" value="1"/>
</dbReference>
<evidence type="ECO:0000313" key="3">
    <source>
        <dbReference type="EMBL" id="UZD41794.1"/>
    </source>
</evidence>
<evidence type="ECO:0000256" key="1">
    <source>
        <dbReference type="ARBA" id="ARBA00022737"/>
    </source>
</evidence>
<sequence length="4053" mass="439404">MRKFFLTIVFIVMTVFGLSAQTPLNLNNFNVSTTPGQCASDGKIKVTLPTTMGPVGTKLQVKLDVPGDPSGRTWPMEIGVTGKNEHEFTTLKAGTYTVTMVNVANNQKSTSPKVVTVTSSYVPPTFKSFKSVPPSCTGNGNDGSVVFSIQKGAKGPFKVSLTKGGTELYNATHNAVAGQDLEITIQGTNAKPITTGSGYELTVEDTMNGTPNCGETNKTTFSVAASLLNIDCMEFELDNENSGIRVGADCKFNFSFRIKRKDNVGIQQSLENEIKGKPGTAVIKHYDSAGHYINSYDITSSYRTGARPQKSSAYSFITNDIAGVHFQEGDIIELIIKLGKTPIVKKFKLDKDLVDVLRNKLNSTTSRDPFIYMDRAGSTAILAVNRSDLNADPANPCPSGSSAKYLYVEANWKKIELPNPDDASDKMYFGFYNWQNFTPADWVKNPSAPGAKGFYFEIYKYIGASDPSWNPTYTQSEISDPTKWKPLIPGTDYTWINNNGSLYADLASQPDGYYKVKFKTVGITQCYEPERIVNMAPLPNKIDERFDGIEINRGIFKGTVSIRKWVAGNQFNYPITVTVDYLDDGHSGTTRTFDFQTALPFEPLHKVTYTFPIVKEVRNPDTANETYRFEFGDLPQGRYNITIKDRCGNEATKELNLDTPMQYDKDEVKVEQGCVGAAKISYEIEATPVGTLRYAQYTLLKKTATGYDQVVGRSNDRSHTFNNLSAGEYLLQSTYFYYARIKQLWSVGKASQREQYFTDPANSMNLYSVIPSPDTHKPSDPVNDGTGAFHVSRVYLTVSPTGELKRDVVGTSCSAVSGTGLIAVNVTNPEYIRYPLQFSIKNTVTGVETKSPVFGATSTATGYVFKNVPDGTYAVTTSHACGDYPDSALVTANNYTSPGVTYVARSTNPCNGDVVDLTFGGSAQLFNIEWFRIETDATETFLGSEQTISDTVTRNTQYVVRYSLKDLGLCTTNSGSHTITVNFAPDAIPPVITGCPSQNIEVTAVANQCYGIAHWGVVTATDNCRIGSWSQTHQSGERFPIGTTSVTYVFKDTSGNAATCTFNVVVKSRAVDMEVTNDFVDGTGAPINRDLSLTENFNYRITYRNKGTAGVVSSTLEVTLPNHPNITIGTPDVTGATLTIYKPTFTKSGNVITFTLPKQTLTAGGNVRTILIPLTLKGECSVIGKPCMNVLQATYSLTYSGGMAACTIPEQTSTGSKTIAISTQECSRTEIACSGINTRLTAIDGFTAYNWYKNGTQIPNPLNHNYIEVSDPATYRVDKLMKCGNVTYTTSEEIKFVSSNNLPDPIRPQANGGDVCAGNNLWVSHFILCNQPSRNIVVNFRDSNIMWQKLKAGSSPSSLNCPNLDDSAWEDVHNNNTFVANAQGHFRLRVSDKDNNCEKYFYFDVFTNSLSGEIIDFANVTSYQQGFITIRMATAGLAYKYVLKNSAGNVVNQNGQAFVITTNSEYRVPITIAPDTYTVEVTSTALPSTCKATFIQKIEKQTTLTAKVTPKAWKNCNSLTTRFEADGGKNPYQFAIWSIDGVVQNGYTDYSDVPASAFIATIPAGSSFVERDIHIDQPGRYVFIAKDANSAYALTAPVDIYPEGLLGYTIKTRDILCGFANNSGQVSITYNTQQNVKSTLYKLDDTGARVQTIGTNSTGFFNNLEAGKYEVEIKIQLSTTNICTYRNRNIVIKDIESTLRAYAGVAEDISCDTSSPTKEYIVHINNVSGGTGTGYEFSTNNVSFTTVPILRVGSTASVVYVRDSNKCTLEIPITIKPIVPATVSASTVTYDCEGKGTFTVTTNPAGNYEYDIVKDDGTLSETRTSNVFTLDPGIYSVYARYTPKTATGTTPNVLFKEDFGKGKNTCDSESVFITCNANGTTLGDNQYMITRQVPTTGTYWVSTPPSDASGVTDGRYLAINGSSPDNDNGIVYKRTIRDVVAGQEMSVSVNLFNLLPVTYIGGTNPNLVVRLYNPGNPAQYVERSLGELPRTGAWLNKKVTFATTDITANAYIFEIRNIAAASTVGSDLAVDDIVITQPTKICQVRAEGLSVKIDKNKGFKARGTTYDEKCGKNDGSIFLTVDNPPSTFVIEYQIAGTTTWTSVTLTQINPTQGVATLTGIPAVNNGTLLVRKANEHSCQTAFNYTINKPVPLTVTATVTAPLSCFNNFATVRFTAEGGARPYKTFRFTPITGATPSQSKPAVNNEADFNLQVGTYVIEVEDNNGCTMTATLDVPAPKPLQIEVVDLEPCFKGGNTGRLQVKVINGNGSYQFSKDGGATFESSATNFIIYENLSAGVYNFEVKDGADCRTSTSYTIDNPLRMQVISKAALTCVPNSEAEYDITYSGGKAGGARQFLWSNSPTANFTVAAPTGIAISQSGNTYTFKTKIPGDYYFKIRYQMTNGDYCEVISPKQEIKKDAPAFVVTPTVEGINCAGVNSGKILFNNANISGGVAPYTIEFNNGLTTVTRPVGDITGLAKGIYTLTIVDASNCKSDPLGLTVTEVPAMVVSVTHTDLECSTTGTQKAQASAWVNKGGTAPFTVTLNKNGVVNATRTNVATGSRETFMNLDIGNYQIVVEDAKSCKYTYDFVVKSDANGLDARGTATIGCAANSGEIAISVYDKSGGTIGANQYIAVYREGITPPYGSTTSVQETTNNPLGGTDTWFHGGAVVPTLLSDGSVKNASTYTFTGVTPGVTYTFIVYDASSKCTFIKEANIPVPTQSPLEATITGVASTTCADANDGKVFVRLKNWTNPNVTYQVFRYTPTYPSLGTAVASGPVTPPLTATPAVGQDIVIPNVPAGRYFVLFTEGGTNCTQGTTNFTIGKSASLLTMTATVTRKANCQAPQPQGLGKIVVDATGGTAPYQYYYHNTTISAAPTGTALETALTTSTDNESKDVEAGVWKVFVRDTSGCLRENTVTVTVDSQPSVASITVDDACSDNTDYPIRVKFNSIGIGQHQYKIDGIVNWQNITVATETVLPIRLAPNPNPYTISFKDANGCETSTTFRVHEMIKFDASHLPLLPCGATNTVTINVTNITGGSGTYKFSLYRVINKGTANERAVPVVTGANVTGNAHSVITNGGIGSYLINIYDAATWGTPAECAKSLDFVVRPPEIPRLEVLSVTTPTCYAETATVRIKANPVDGIPYTFTITDNAGVAVPGVTQVLNGNYVTFNNVPSGAAILGGATYRITAVSAQVCSSTIEVTVTSPDVISTTNALSKKEYTCDADTGEVTNPQLHFDLNNVTGGTESYTRIEYRELASGTLLYQQQVTPGVTSYSYTLPNYLTTANSYYAQVYDTNGCSATTTAVTISPTLMMSSLTATQLQAKTCNVDENISVTLSTTTVYSGEPIEYSVSKVGWGTITVIPPVTLNSLTYTLTLTEPYAYVIRAKNMITGCEVSTNYTVLDPNTLLLEAKNPQRVTCYGGTGSITLELTDTRLSDGDQVANGFSYTIYPLPVGTPITGNSTGATIVHAGLPASKYRVEAISAISGCKAETTFEIVQAEAPITVFARETFSVTCDNNRGEILVTVSGGWAPYTVNIQGGAITGQKTIALNGDSVLFSGLVGTPGGVVTYTITVTDAWGCSVASGTTQVGLKAPDPITATVSVTRHVTCQGDTDGEITIDPLSIRGGSGRYHYTIIDSHYNFRTQSDTTFRNLPPDTYTVEIMDTWGCLFKKEQLIVKEPKPIVVNVTDSNLLVCHKGNDAWIEFTVDGGRPNYDIAIMKQGSNVPAHTDYATSSATVIRASNLTEGNYEIVVTDSVSSTTNSCVMSPTYKFSVYSAPDLDPTTEQGFSCDNNEFTTWIEVRFKDEVDFNKITYKLNGATTPQTFSRNNGVNVGYIDQNRFNMSIATQTLEIVYTDVHSVTGAVKQCTQMATKSVTVVEYRQLNNIVKSPTTVINTLQVEGVNGVKPYRYEFNGEDYDTNNVYELRMNDREYTDPVSGKKLKIVDVVVHDAAGCTFSKTFYEEYFDVFIPNFFTPDGDGNYDTWAPRRVDKYPFIRTTIYDRYGRRLKTLRAGEEWDGKYDGRDMPTGDYWYLVELSDEHDTRTFNGNFTLYR</sequence>
<evidence type="ECO:0000313" key="4">
    <source>
        <dbReference type="Proteomes" id="UP001163262"/>
    </source>
</evidence>
<dbReference type="Pfam" id="PF02494">
    <property type="entry name" value="HYR"/>
    <property type="match status" value="1"/>
</dbReference>
<dbReference type="InterPro" id="IPR025667">
    <property type="entry name" value="SprB_repeat"/>
</dbReference>
<name>A0AA46WCV8_CAPOC</name>
<dbReference type="InterPro" id="IPR003410">
    <property type="entry name" value="HYR_dom"/>
</dbReference>
<dbReference type="NCBIfam" id="TIGR04131">
    <property type="entry name" value="Bac_Flav_CTERM"/>
    <property type="match status" value="1"/>
</dbReference>
<dbReference type="RefSeq" id="WP_264860884.1">
    <property type="nucleotide sequence ID" value="NZ_CP110230.1"/>
</dbReference>
<proteinExistence type="predicted"/>
<dbReference type="InterPro" id="IPR026341">
    <property type="entry name" value="T9SS_type_B"/>
</dbReference>
<protein>
    <submittedName>
        <fullName evidence="3">T9SS type B sorting domain-containing protein</fullName>
    </submittedName>
</protein>
<dbReference type="Pfam" id="PF13585">
    <property type="entry name" value="CHU_C"/>
    <property type="match status" value="1"/>
</dbReference>